<feature type="compositionally biased region" description="Basic and acidic residues" evidence="1">
    <location>
        <begin position="30"/>
        <end position="39"/>
    </location>
</feature>
<dbReference type="KEGG" id="noa:BKM31_13510"/>
<evidence type="ECO:0008006" key="4">
    <source>
        <dbReference type="Google" id="ProtNLM"/>
    </source>
</evidence>
<gene>
    <name evidence="2" type="ORF">BKM31_13510</name>
</gene>
<evidence type="ECO:0000313" key="2">
    <source>
        <dbReference type="EMBL" id="AQZ62347.1"/>
    </source>
</evidence>
<feature type="region of interest" description="Disordered" evidence="1">
    <location>
        <begin position="30"/>
        <end position="56"/>
    </location>
</feature>
<sequence>MYELVKEMAEKEGTTLSGYLAALAKERADADRASRERLARLTAQDRAPDPEGYDRRKAEMRERMHAAQRAAAEKKAATA</sequence>
<protein>
    <recommendedName>
        <fullName evidence="4">CopG family transcriptional regulator</fullName>
    </recommendedName>
</protein>
<feature type="compositionally biased region" description="Basic and acidic residues" evidence="1">
    <location>
        <begin position="46"/>
        <end position="56"/>
    </location>
</feature>
<name>A0A1U9ZWN6_9ACTN</name>
<keyword evidence="3" id="KW-1185">Reference proteome</keyword>
<reference evidence="3" key="1">
    <citation type="journal article" date="2017" name="Med. Chem. Commun.">
        <title>Nonomuraea sp. ATCC 55076 harbours the largest actinomycete chromosome to date and the kistamicin biosynthetic gene cluster.</title>
        <authorList>
            <person name="Nazari B."/>
            <person name="Forneris C.C."/>
            <person name="Gibson M.I."/>
            <person name="Moon K."/>
            <person name="Schramma K.R."/>
            <person name="Seyedsayamdost M.R."/>
        </authorList>
    </citation>
    <scope>NUCLEOTIDE SEQUENCE [LARGE SCALE GENOMIC DNA]</scope>
    <source>
        <strain evidence="3">ATCC 55076</strain>
    </source>
</reference>
<proteinExistence type="predicted"/>
<evidence type="ECO:0000313" key="3">
    <source>
        <dbReference type="Proteomes" id="UP000190797"/>
    </source>
</evidence>
<organism evidence="2 3">
    <name type="scientific">[Actinomadura] parvosata subsp. kistnae</name>
    <dbReference type="NCBI Taxonomy" id="1909395"/>
    <lineage>
        <taxon>Bacteria</taxon>
        <taxon>Bacillati</taxon>
        <taxon>Actinomycetota</taxon>
        <taxon>Actinomycetes</taxon>
        <taxon>Streptosporangiales</taxon>
        <taxon>Streptosporangiaceae</taxon>
        <taxon>Nonomuraea</taxon>
    </lineage>
</organism>
<dbReference type="AlphaFoldDB" id="A0A1U9ZWN6"/>
<dbReference type="Proteomes" id="UP000190797">
    <property type="component" value="Chromosome"/>
</dbReference>
<dbReference type="EMBL" id="CP017717">
    <property type="protein sequence ID" value="AQZ62347.1"/>
    <property type="molecule type" value="Genomic_DNA"/>
</dbReference>
<accession>A0A1U9ZWN6</accession>
<evidence type="ECO:0000256" key="1">
    <source>
        <dbReference type="SAM" id="MobiDB-lite"/>
    </source>
</evidence>